<evidence type="ECO:0000313" key="2">
    <source>
        <dbReference type="Proteomes" id="UP000594342"/>
    </source>
</evidence>
<evidence type="ECO:0000313" key="1">
    <source>
        <dbReference type="EMBL" id="VBB17585.1"/>
    </source>
</evidence>
<reference evidence="1 2" key="1">
    <citation type="submission" date="2018-10" db="EMBL/GenBank/DDBJ databases">
        <authorList>
            <consortium name="IHU Genomes"/>
        </authorList>
    </citation>
    <scope>NUCLEOTIDE SEQUENCE [LARGE SCALE GENOMIC DNA]</scope>
    <source>
        <strain evidence="1 2">A1</strain>
    </source>
</reference>
<dbReference type="EMBL" id="UPSH01000001">
    <property type="protein sequence ID" value="VBB17585.1"/>
    <property type="molecule type" value="Genomic_DNA"/>
</dbReference>
<organism evidence="1 2">
    <name type="scientific">Yasminevirus sp. GU-2018</name>
    <dbReference type="NCBI Taxonomy" id="2420051"/>
    <lineage>
        <taxon>Viruses</taxon>
        <taxon>Varidnaviria</taxon>
        <taxon>Bamfordvirae</taxon>
        <taxon>Nucleocytoviricota</taxon>
        <taxon>Megaviricetes</taxon>
        <taxon>Imitervirales</taxon>
        <taxon>Mimiviridae</taxon>
        <taxon>Klosneuvirinae</taxon>
        <taxon>Yasminevirus</taxon>
        <taxon>Yasminevirus saudimassiliense</taxon>
    </lineage>
</organism>
<comment type="caution">
    <text evidence="1">The sequence shown here is derived from an EMBL/GenBank/DDBJ whole genome shotgun (WGS) entry which is preliminary data.</text>
</comment>
<proteinExistence type="predicted"/>
<gene>
    <name evidence="1" type="ORF">YASMINEVIRUS_48</name>
</gene>
<protein>
    <submittedName>
        <fullName evidence="1">Uncharacterized protein</fullName>
    </submittedName>
</protein>
<dbReference type="Proteomes" id="UP000594342">
    <property type="component" value="Unassembled WGS sequence"/>
</dbReference>
<accession>A0A5K0U701</accession>
<sequence>MQSTKFSTEAKQKIPMDPRALIDTVGQIFCKKGPLRGILLDYMEANSAKTLEQDEYVNSQIEFIAKVVPEKRKVRLHRDLTHQRKKIQITIQLYRDFDADNKKDEQEWCVVGQDLQEVFRFLPKAVQNDLSLTPPKRGTNHSRWYPLKNNFTVLKRIALELRMLQVYISASGEIVGARIMQDPGDAKKISDSDELTVGSSNGSSMIDHGQGVLDLDMRVDYSCFEKFGQKTKVDLLQIVRPYFRSKGNPYRVSHGVFIYNKNGTPTSVVTAVTSSLEIPHVHRTHISPKNTSKSAEMNQEYLQSLESMLVTFRDSSDVVAMMSVNHHSLFWVRHRNVFYLCDPWKRQFSPGHHCEEVLTSLFDKVFGQKPASFSDSSVPADSVTSQVIDKIEKVDRKTEMTREETSWMFLPRDYNEQYKHEGSCSVASLSRVLQLGVDLSLMKDLSVFDELSVDEFKQYVQTSITECCAMLASCLVRTQILRVKRDSQ</sequence>
<name>A0A5K0U701_9VIRU</name>
<keyword evidence="2" id="KW-1185">Reference proteome</keyword>